<feature type="DNA-binding region" description="H-T-H motif" evidence="4">
    <location>
        <begin position="34"/>
        <end position="53"/>
    </location>
</feature>
<sequence>MYLLSSFDEADSTRAALMRAGLELLAERGYKGSTTREIAARAGVSEVTLFRQFGSKKALLQAAVQKLRPPVEQVLPGSSHKEMASSSLENSLLHLAQNYMRMLEANQGLLVRLLPELARHPELHGETGPLGLRKAMSAVFEYFAELQKQGLLRSDESPSQVAVTLLGPLFARVLLLGAMGIQPQFDLKAHVRGFLEGRRYGQR</sequence>
<keyword evidence="1" id="KW-0805">Transcription regulation</keyword>
<gene>
    <name evidence="6" type="ORF">ENS82_11245</name>
</gene>
<reference evidence="6" key="1">
    <citation type="journal article" date="2020" name="mSystems">
        <title>Genome- and Community-Level Interaction Insights into Carbon Utilization and Element Cycling Functions of Hydrothermarchaeota in Hydrothermal Sediment.</title>
        <authorList>
            <person name="Zhou Z."/>
            <person name="Liu Y."/>
            <person name="Xu W."/>
            <person name="Pan J."/>
            <person name="Luo Z.H."/>
            <person name="Li M."/>
        </authorList>
    </citation>
    <scope>NUCLEOTIDE SEQUENCE [LARGE SCALE GENOMIC DNA]</scope>
    <source>
        <strain evidence="6">SpSt-524</strain>
    </source>
</reference>
<protein>
    <submittedName>
        <fullName evidence="6">TetR/AcrR family transcriptional regulator</fullName>
    </submittedName>
</protein>
<dbReference type="PROSITE" id="PS50977">
    <property type="entry name" value="HTH_TETR_2"/>
    <property type="match status" value="1"/>
</dbReference>
<evidence type="ECO:0000256" key="3">
    <source>
        <dbReference type="ARBA" id="ARBA00023163"/>
    </source>
</evidence>
<proteinExistence type="predicted"/>
<dbReference type="EMBL" id="DSWI01000026">
    <property type="protein sequence ID" value="HFG21263.1"/>
    <property type="molecule type" value="Genomic_DNA"/>
</dbReference>
<keyword evidence="2 4" id="KW-0238">DNA-binding</keyword>
<dbReference type="SUPFAM" id="SSF46689">
    <property type="entry name" value="Homeodomain-like"/>
    <property type="match status" value="1"/>
</dbReference>
<dbReference type="Gene3D" id="1.10.357.10">
    <property type="entry name" value="Tetracycline Repressor, domain 2"/>
    <property type="match status" value="1"/>
</dbReference>
<evidence type="ECO:0000259" key="5">
    <source>
        <dbReference type="PROSITE" id="PS50977"/>
    </source>
</evidence>
<dbReference type="InterPro" id="IPR050109">
    <property type="entry name" value="HTH-type_TetR-like_transc_reg"/>
</dbReference>
<dbReference type="InterPro" id="IPR009057">
    <property type="entry name" value="Homeodomain-like_sf"/>
</dbReference>
<accession>A0A7C3HY46</accession>
<dbReference type="SUPFAM" id="SSF48498">
    <property type="entry name" value="Tetracyclin repressor-like, C-terminal domain"/>
    <property type="match status" value="1"/>
</dbReference>
<evidence type="ECO:0000256" key="4">
    <source>
        <dbReference type="PROSITE-ProRule" id="PRU00335"/>
    </source>
</evidence>
<evidence type="ECO:0000256" key="1">
    <source>
        <dbReference type="ARBA" id="ARBA00023015"/>
    </source>
</evidence>
<evidence type="ECO:0000256" key="2">
    <source>
        <dbReference type="ARBA" id="ARBA00023125"/>
    </source>
</evidence>
<feature type="domain" description="HTH tetR-type" evidence="5">
    <location>
        <begin position="11"/>
        <end position="71"/>
    </location>
</feature>
<dbReference type="PANTHER" id="PTHR30055:SF234">
    <property type="entry name" value="HTH-TYPE TRANSCRIPTIONAL REGULATOR BETI"/>
    <property type="match status" value="1"/>
</dbReference>
<name>A0A7C3HY46_MEIRU</name>
<dbReference type="InterPro" id="IPR001647">
    <property type="entry name" value="HTH_TetR"/>
</dbReference>
<dbReference type="InterPro" id="IPR036271">
    <property type="entry name" value="Tet_transcr_reg_TetR-rel_C_sf"/>
</dbReference>
<keyword evidence="3" id="KW-0804">Transcription</keyword>
<dbReference type="PRINTS" id="PR00455">
    <property type="entry name" value="HTHTETR"/>
</dbReference>
<dbReference type="Pfam" id="PF00440">
    <property type="entry name" value="TetR_N"/>
    <property type="match status" value="1"/>
</dbReference>
<evidence type="ECO:0000313" key="6">
    <source>
        <dbReference type="EMBL" id="HFG21263.1"/>
    </source>
</evidence>
<dbReference type="AlphaFoldDB" id="A0A7C3HY46"/>
<dbReference type="GO" id="GO:0000976">
    <property type="term" value="F:transcription cis-regulatory region binding"/>
    <property type="evidence" value="ECO:0007669"/>
    <property type="project" value="TreeGrafter"/>
</dbReference>
<organism evidence="6">
    <name type="scientific">Meiothermus ruber</name>
    <dbReference type="NCBI Taxonomy" id="277"/>
    <lineage>
        <taxon>Bacteria</taxon>
        <taxon>Thermotogati</taxon>
        <taxon>Deinococcota</taxon>
        <taxon>Deinococci</taxon>
        <taxon>Thermales</taxon>
        <taxon>Thermaceae</taxon>
        <taxon>Meiothermus</taxon>
    </lineage>
</organism>
<dbReference type="GO" id="GO:0003700">
    <property type="term" value="F:DNA-binding transcription factor activity"/>
    <property type="evidence" value="ECO:0007669"/>
    <property type="project" value="TreeGrafter"/>
</dbReference>
<comment type="caution">
    <text evidence="6">The sequence shown here is derived from an EMBL/GenBank/DDBJ whole genome shotgun (WGS) entry which is preliminary data.</text>
</comment>
<dbReference type="PANTHER" id="PTHR30055">
    <property type="entry name" value="HTH-TYPE TRANSCRIPTIONAL REGULATOR RUTR"/>
    <property type="match status" value="1"/>
</dbReference>